<dbReference type="InterPro" id="IPR035979">
    <property type="entry name" value="RBD_domain_sf"/>
</dbReference>
<feature type="domain" description="TAP-C" evidence="10">
    <location>
        <begin position="549"/>
        <end position="603"/>
    </location>
</feature>
<dbReference type="PANTHER" id="PTHR10662:SF22">
    <property type="entry name" value="NUCLEAR RNA EXPORT FACTOR 1"/>
    <property type="match status" value="1"/>
</dbReference>
<keyword evidence="5" id="KW-0677">Repeat</keyword>
<evidence type="ECO:0000256" key="8">
    <source>
        <dbReference type="SAM" id="MobiDB-lite"/>
    </source>
</evidence>
<dbReference type="Gene3D" id="3.10.450.50">
    <property type="match status" value="1"/>
</dbReference>
<evidence type="ECO:0000256" key="4">
    <source>
        <dbReference type="ARBA" id="ARBA00022614"/>
    </source>
</evidence>
<dbReference type="PROSITE" id="PS51281">
    <property type="entry name" value="TAP_C"/>
    <property type="match status" value="1"/>
</dbReference>
<evidence type="ECO:0008006" key="13">
    <source>
        <dbReference type="Google" id="ProtNLM"/>
    </source>
</evidence>
<dbReference type="SUPFAM" id="SSF54427">
    <property type="entry name" value="NTF2-like"/>
    <property type="match status" value="1"/>
</dbReference>
<dbReference type="FunFam" id="3.80.10.10:FF:000384">
    <property type="entry name" value="Nuclear RNA export factor 1"/>
    <property type="match status" value="1"/>
</dbReference>
<dbReference type="InterPro" id="IPR018222">
    <property type="entry name" value="Nuclear_transport_factor_2_euk"/>
</dbReference>
<feature type="region of interest" description="Disordered" evidence="8">
    <location>
        <begin position="1"/>
        <end position="29"/>
    </location>
</feature>
<dbReference type="InterPro" id="IPR032710">
    <property type="entry name" value="NTF2-like_dom_sf"/>
</dbReference>
<dbReference type="GO" id="GO:0016973">
    <property type="term" value="P:poly(A)+ mRNA export from nucleus"/>
    <property type="evidence" value="ECO:0007669"/>
    <property type="project" value="TreeGrafter"/>
</dbReference>
<reference evidence="12" key="1">
    <citation type="submission" date="2015-12" db="EMBL/GenBank/DDBJ databases">
        <title>De novo transcriptome assembly of four potential Pierce s Disease insect vectors from Arizona vineyards.</title>
        <authorList>
            <person name="Tassone E.E."/>
        </authorList>
    </citation>
    <scope>NUCLEOTIDE SEQUENCE</scope>
</reference>
<evidence type="ECO:0000313" key="11">
    <source>
        <dbReference type="EMBL" id="JAS26457.1"/>
    </source>
</evidence>
<sequence length="603" mass="68954">MHRRVYAHRSWNEHDDRDTERKVSFKNQLSKKSRRQKGWDSKIRAALLDEDDVDMIAHTQHFSGRNKNYVRGLGRRGGQRMSRDSPVPRVRKLQESAGHWYKVVIQKASKYEKQYLYQTILNYIKPTPLIPYGFSKSSDDVVFFVDNYETGQKLLSADKKITANDGWKLSIHVRPNFPNINMDETIKERIKLVMSKRYNVHNKALNLTKFHADPDFMKADLLIALNRPHILTEVVRIIAESIPDIMALDLSDNNLSIIEPLRTLAEKAPNFKILHLGKNMFRSVHYFEVLKALTIEELVLDNNPLCNKYSNQDVYVRDVRKRFPKLIKLDDCVLPREISFDLEETHKLKPSQGSFLCDPSGGEIVRQFLEQYYTLYDSNSRAPLVDAYRENALFSLTSTNANSLSAYASDSRNLYHTPRGKNGLLRRGRESIIAFIESLPQTQHDPTSFAVDLSFFTPKLLILSICGVFREVGLKLPIRAFNRTFIIVPTGSGFCIVNDLLHITIATSEQAKDQFKTTADTPTPSTPNAAVQSASVISPVVVSPEAEISRRQQMVSSFAMQSGMNIIWAEKCLNETNWDYDRALFVFAELQKQGTIPAEAFVK</sequence>
<dbReference type="EMBL" id="GEDC01010841">
    <property type="protein sequence ID" value="JAS26457.1"/>
    <property type="molecule type" value="Transcribed_RNA"/>
</dbReference>
<dbReference type="PROSITE" id="PS51450">
    <property type="entry name" value="LRR"/>
    <property type="match status" value="1"/>
</dbReference>
<dbReference type="InterPro" id="IPR009060">
    <property type="entry name" value="UBA-like_sf"/>
</dbReference>
<comment type="similarity">
    <text evidence="2">Belongs to the NXF family.</text>
</comment>
<dbReference type="GO" id="GO:0005654">
    <property type="term" value="C:nucleoplasm"/>
    <property type="evidence" value="ECO:0007669"/>
    <property type="project" value="UniProtKB-SubCell"/>
</dbReference>
<evidence type="ECO:0000256" key="2">
    <source>
        <dbReference type="ARBA" id="ARBA00009285"/>
    </source>
</evidence>
<organism evidence="12">
    <name type="scientific">Clastoptera arizonana</name>
    <name type="common">Arizona spittle bug</name>
    <dbReference type="NCBI Taxonomy" id="38151"/>
    <lineage>
        <taxon>Eukaryota</taxon>
        <taxon>Metazoa</taxon>
        <taxon>Ecdysozoa</taxon>
        <taxon>Arthropoda</taxon>
        <taxon>Hexapoda</taxon>
        <taxon>Insecta</taxon>
        <taxon>Pterygota</taxon>
        <taxon>Neoptera</taxon>
        <taxon>Paraneoptera</taxon>
        <taxon>Hemiptera</taxon>
        <taxon>Auchenorrhyncha</taxon>
        <taxon>Cercopoidea</taxon>
        <taxon>Clastopteridae</taxon>
        <taxon>Clastoptera</taxon>
    </lineage>
</organism>
<dbReference type="Pfam" id="PF22602">
    <property type="entry name" value="NXF_NTF2"/>
    <property type="match status" value="1"/>
</dbReference>
<dbReference type="InterPro" id="IPR057125">
    <property type="entry name" value="NXF1/2/3/5-like_LRR"/>
</dbReference>
<evidence type="ECO:0000256" key="6">
    <source>
        <dbReference type="ARBA" id="ARBA00022816"/>
    </source>
</evidence>
<dbReference type="InterPro" id="IPR032675">
    <property type="entry name" value="LRR_dom_sf"/>
</dbReference>
<evidence type="ECO:0000259" key="9">
    <source>
        <dbReference type="PROSITE" id="PS50177"/>
    </source>
</evidence>
<dbReference type="SUPFAM" id="SSF54928">
    <property type="entry name" value="RNA-binding domain, RBD"/>
    <property type="match status" value="1"/>
</dbReference>
<evidence type="ECO:0000313" key="12">
    <source>
        <dbReference type="EMBL" id="JAS32987.1"/>
    </source>
</evidence>
<evidence type="ECO:0000256" key="1">
    <source>
        <dbReference type="ARBA" id="ARBA00004642"/>
    </source>
</evidence>
<dbReference type="InterPro" id="IPR015245">
    <property type="entry name" value="Tap_RNA-bd"/>
</dbReference>
<dbReference type="Gene3D" id="3.30.70.330">
    <property type="match status" value="1"/>
</dbReference>
<dbReference type="CDD" id="cd00780">
    <property type="entry name" value="NTF2"/>
    <property type="match status" value="1"/>
</dbReference>
<evidence type="ECO:0000256" key="3">
    <source>
        <dbReference type="ARBA" id="ARBA00022448"/>
    </source>
</evidence>
<dbReference type="InterPro" id="IPR002075">
    <property type="entry name" value="NTF2_dom"/>
</dbReference>
<evidence type="ECO:0000256" key="5">
    <source>
        <dbReference type="ARBA" id="ARBA00022737"/>
    </source>
</evidence>
<dbReference type="Pfam" id="PF24048">
    <property type="entry name" value="LRR_NXF1-5"/>
    <property type="match status" value="1"/>
</dbReference>
<keyword evidence="3" id="KW-0813">Transport</keyword>
<name>A0A1B6E508_9HEMI</name>
<dbReference type="Pfam" id="PF03943">
    <property type="entry name" value="TAP_C"/>
    <property type="match status" value="1"/>
</dbReference>
<dbReference type="InterPro" id="IPR001611">
    <property type="entry name" value="Leu-rich_rpt"/>
</dbReference>
<evidence type="ECO:0000259" key="10">
    <source>
        <dbReference type="PROSITE" id="PS51281"/>
    </source>
</evidence>
<feature type="compositionally biased region" description="Basic and acidic residues" evidence="8">
    <location>
        <begin position="10"/>
        <end position="23"/>
    </location>
</feature>
<dbReference type="EMBL" id="GEDC01004311">
    <property type="protein sequence ID" value="JAS32987.1"/>
    <property type="molecule type" value="Transcribed_RNA"/>
</dbReference>
<dbReference type="GO" id="GO:0003723">
    <property type="term" value="F:RNA binding"/>
    <property type="evidence" value="ECO:0007669"/>
    <property type="project" value="InterPro"/>
</dbReference>
<dbReference type="InterPro" id="IPR005637">
    <property type="entry name" value="TAP_C_dom"/>
</dbReference>
<proteinExistence type="inferred from homology"/>
<evidence type="ECO:0000256" key="7">
    <source>
        <dbReference type="ARBA" id="ARBA00023242"/>
    </source>
</evidence>
<dbReference type="CDD" id="cd14342">
    <property type="entry name" value="UBA_TAP-C"/>
    <property type="match status" value="1"/>
</dbReference>
<dbReference type="AlphaFoldDB" id="A0A1B6E508"/>
<comment type="subcellular location">
    <subcellularLocation>
        <location evidence="1">Nucleus</location>
        <location evidence="1">Nucleoplasm</location>
    </subcellularLocation>
</comment>
<dbReference type="PANTHER" id="PTHR10662">
    <property type="entry name" value="NUCLEAR RNA EXPORT FACTOR"/>
    <property type="match status" value="1"/>
</dbReference>
<dbReference type="Gene3D" id="1.10.8.10">
    <property type="entry name" value="DNA helicase RuvA subunit, C-terminal domain"/>
    <property type="match status" value="1"/>
</dbReference>
<protein>
    <recommendedName>
        <fullName evidence="13">TAP-C domain-containing protein</fullName>
    </recommendedName>
</protein>
<dbReference type="SUPFAM" id="SSF46934">
    <property type="entry name" value="UBA-like"/>
    <property type="match status" value="1"/>
</dbReference>
<dbReference type="SUPFAM" id="SSF52058">
    <property type="entry name" value="L domain-like"/>
    <property type="match status" value="1"/>
</dbReference>
<keyword evidence="7" id="KW-0539">Nucleus</keyword>
<keyword evidence="6" id="KW-0509">mRNA transport</keyword>
<dbReference type="InterPro" id="IPR030217">
    <property type="entry name" value="NXF_fam"/>
</dbReference>
<accession>A0A1B6E508</accession>
<dbReference type="Gene3D" id="3.80.10.10">
    <property type="entry name" value="Ribonuclease Inhibitor"/>
    <property type="match status" value="1"/>
</dbReference>
<dbReference type="PROSITE" id="PS50177">
    <property type="entry name" value="NTF2_DOMAIN"/>
    <property type="match status" value="1"/>
</dbReference>
<dbReference type="SMART" id="SM00804">
    <property type="entry name" value="TAP_C"/>
    <property type="match status" value="1"/>
</dbReference>
<dbReference type="InterPro" id="IPR012677">
    <property type="entry name" value="Nucleotide-bd_a/b_plait_sf"/>
</dbReference>
<gene>
    <name evidence="12" type="ORF">g.26924</name>
    <name evidence="11" type="ORF">g.26928</name>
</gene>
<dbReference type="Pfam" id="PF09162">
    <property type="entry name" value="Tap-RNA_bind"/>
    <property type="match status" value="1"/>
</dbReference>
<dbReference type="FunFam" id="1.10.8.10:FF:000018">
    <property type="entry name" value="Nuclear RNA export factor 1"/>
    <property type="match status" value="1"/>
</dbReference>
<feature type="domain" description="NTF2" evidence="9">
    <location>
        <begin position="364"/>
        <end position="503"/>
    </location>
</feature>
<keyword evidence="4" id="KW-0433">Leucine-rich repeat</keyword>
<dbReference type="GO" id="GO:0005737">
    <property type="term" value="C:cytoplasm"/>
    <property type="evidence" value="ECO:0007669"/>
    <property type="project" value="InterPro"/>
</dbReference>